<evidence type="ECO:0000256" key="1">
    <source>
        <dbReference type="ARBA" id="ARBA00023015"/>
    </source>
</evidence>
<protein>
    <submittedName>
        <fullName evidence="5">AraC family transcriptional regulator</fullName>
    </submittedName>
</protein>
<dbReference type="InterPro" id="IPR009057">
    <property type="entry name" value="Homeodomain-like_sf"/>
</dbReference>
<dbReference type="AlphaFoldDB" id="A0A919P6F4"/>
<accession>A0A919P6F4</accession>
<evidence type="ECO:0000256" key="2">
    <source>
        <dbReference type="ARBA" id="ARBA00023125"/>
    </source>
</evidence>
<organism evidence="5 6">
    <name type="scientific">Cellulomonas pakistanensis</name>
    <dbReference type="NCBI Taxonomy" id="992287"/>
    <lineage>
        <taxon>Bacteria</taxon>
        <taxon>Bacillati</taxon>
        <taxon>Actinomycetota</taxon>
        <taxon>Actinomycetes</taxon>
        <taxon>Micrococcales</taxon>
        <taxon>Cellulomonadaceae</taxon>
        <taxon>Cellulomonas</taxon>
    </lineage>
</organism>
<dbReference type="EMBL" id="BONO01000002">
    <property type="protein sequence ID" value="GIG34956.1"/>
    <property type="molecule type" value="Genomic_DNA"/>
</dbReference>
<evidence type="ECO:0000259" key="4">
    <source>
        <dbReference type="PROSITE" id="PS01124"/>
    </source>
</evidence>
<dbReference type="InterPro" id="IPR018060">
    <property type="entry name" value="HTH_AraC"/>
</dbReference>
<sequence length="313" mass="34259">MDEKVRFVFRMRRIVRHTGGMAFVDRLDPVLDRFRISTRLFHTGPLCGVTTFGAQPGRGFLHVLRAGEMEVAHQVDGRLDRRRITEPSLLLYPRPLEHAFHNAPTEESDFACATLDFGGGVTHPLVRTLPPVLVVPLAEVPGLAPALDLLFAEIDDVRCGRRLLADRLFEVVLIQLFRWVLDHAPSLGLSAGLLTGLADERLAPALSALHRDPGRPWTLASMAREAGLSRSAFAARFREVVGQPPADYLTAWRVTLGQERLRGGASVQQTARELGYATPAAFSRAFTQRLGRSPRAWLALGAAEADAGAAVPA</sequence>
<dbReference type="Pfam" id="PF12833">
    <property type="entry name" value="HTH_18"/>
    <property type="match status" value="1"/>
</dbReference>
<keyword evidence="3" id="KW-0804">Transcription</keyword>
<dbReference type="Proteomes" id="UP000642125">
    <property type="component" value="Unassembled WGS sequence"/>
</dbReference>
<dbReference type="GO" id="GO:0043565">
    <property type="term" value="F:sequence-specific DNA binding"/>
    <property type="evidence" value="ECO:0007669"/>
    <property type="project" value="InterPro"/>
</dbReference>
<proteinExistence type="predicted"/>
<dbReference type="PANTHER" id="PTHR11019:SF159">
    <property type="entry name" value="TRANSCRIPTIONAL REGULATOR-RELATED"/>
    <property type="match status" value="1"/>
</dbReference>
<dbReference type="PROSITE" id="PS01124">
    <property type="entry name" value="HTH_ARAC_FAMILY_2"/>
    <property type="match status" value="1"/>
</dbReference>
<dbReference type="InterPro" id="IPR018062">
    <property type="entry name" value="HTH_AraC-typ_CS"/>
</dbReference>
<comment type="caution">
    <text evidence="5">The sequence shown here is derived from an EMBL/GenBank/DDBJ whole genome shotgun (WGS) entry which is preliminary data.</text>
</comment>
<feature type="domain" description="HTH araC/xylS-type" evidence="4">
    <location>
        <begin position="203"/>
        <end position="300"/>
    </location>
</feature>
<dbReference type="PANTHER" id="PTHR11019">
    <property type="entry name" value="HTH-TYPE TRANSCRIPTIONAL REGULATOR NIMR"/>
    <property type="match status" value="1"/>
</dbReference>
<name>A0A919P6F4_9CELL</name>
<evidence type="ECO:0000313" key="6">
    <source>
        <dbReference type="Proteomes" id="UP000642125"/>
    </source>
</evidence>
<dbReference type="GO" id="GO:0003700">
    <property type="term" value="F:DNA-binding transcription factor activity"/>
    <property type="evidence" value="ECO:0007669"/>
    <property type="project" value="InterPro"/>
</dbReference>
<evidence type="ECO:0000313" key="5">
    <source>
        <dbReference type="EMBL" id="GIG34956.1"/>
    </source>
</evidence>
<gene>
    <name evidence="5" type="ORF">Cpa01nite_03370</name>
</gene>
<dbReference type="InterPro" id="IPR032783">
    <property type="entry name" value="AraC_lig"/>
</dbReference>
<dbReference type="SUPFAM" id="SSF46689">
    <property type="entry name" value="Homeodomain-like"/>
    <property type="match status" value="2"/>
</dbReference>
<keyword evidence="2" id="KW-0238">DNA-binding</keyword>
<keyword evidence="1" id="KW-0805">Transcription regulation</keyword>
<evidence type="ECO:0000256" key="3">
    <source>
        <dbReference type="ARBA" id="ARBA00023163"/>
    </source>
</evidence>
<dbReference type="PROSITE" id="PS00041">
    <property type="entry name" value="HTH_ARAC_FAMILY_1"/>
    <property type="match status" value="1"/>
</dbReference>
<dbReference type="SMART" id="SM00342">
    <property type="entry name" value="HTH_ARAC"/>
    <property type="match status" value="1"/>
</dbReference>
<keyword evidence="6" id="KW-1185">Reference proteome</keyword>
<dbReference type="Gene3D" id="1.10.10.60">
    <property type="entry name" value="Homeodomain-like"/>
    <property type="match status" value="2"/>
</dbReference>
<dbReference type="Pfam" id="PF12852">
    <property type="entry name" value="Cupin_6"/>
    <property type="match status" value="1"/>
</dbReference>
<reference evidence="5" key="1">
    <citation type="submission" date="2021-01" db="EMBL/GenBank/DDBJ databases">
        <title>Whole genome shotgun sequence of Cellulomonas pakistanensis NBRC 110800.</title>
        <authorList>
            <person name="Komaki H."/>
            <person name="Tamura T."/>
        </authorList>
    </citation>
    <scope>NUCLEOTIDE SEQUENCE</scope>
    <source>
        <strain evidence="5">NBRC 110800</strain>
    </source>
</reference>